<keyword evidence="9" id="KW-0460">Magnesium</keyword>
<keyword evidence="6" id="KW-0547">Nucleotide-binding</keyword>
<keyword evidence="7 14" id="KW-0418">Kinase</keyword>
<evidence type="ECO:0000256" key="2">
    <source>
        <dbReference type="ARBA" id="ARBA00005983"/>
    </source>
</evidence>
<keyword evidence="10" id="KW-0443">Lipid metabolism</keyword>
<dbReference type="InterPro" id="IPR050187">
    <property type="entry name" value="Lipid_Phosphate_FormReg"/>
</dbReference>
<evidence type="ECO:0000256" key="5">
    <source>
        <dbReference type="ARBA" id="ARBA00022723"/>
    </source>
</evidence>
<dbReference type="PANTHER" id="PTHR12358:SF106">
    <property type="entry name" value="LIPID KINASE YEGS"/>
    <property type="match status" value="1"/>
</dbReference>
<keyword evidence="12" id="KW-1208">Phospholipid metabolism</keyword>
<keyword evidence="15" id="KW-1185">Reference proteome</keyword>
<dbReference type="EMBL" id="SMAE01000011">
    <property type="protein sequence ID" value="TCS87502.1"/>
    <property type="molecule type" value="Genomic_DNA"/>
</dbReference>
<evidence type="ECO:0000313" key="15">
    <source>
        <dbReference type="Proteomes" id="UP000294567"/>
    </source>
</evidence>
<evidence type="ECO:0000256" key="9">
    <source>
        <dbReference type="ARBA" id="ARBA00022842"/>
    </source>
</evidence>
<evidence type="ECO:0000256" key="10">
    <source>
        <dbReference type="ARBA" id="ARBA00023098"/>
    </source>
</evidence>
<evidence type="ECO:0000256" key="12">
    <source>
        <dbReference type="ARBA" id="ARBA00023264"/>
    </source>
</evidence>
<dbReference type="NCBIfam" id="TIGR00147">
    <property type="entry name" value="YegS/Rv2252/BmrU family lipid kinase"/>
    <property type="match status" value="1"/>
</dbReference>
<keyword evidence="5" id="KW-0479">Metal-binding</keyword>
<evidence type="ECO:0000256" key="6">
    <source>
        <dbReference type="ARBA" id="ARBA00022741"/>
    </source>
</evidence>
<keyword evidence="4" id="KW-0808">Transferase</keyword>
<keyword evidence="8" id="KW-0067">ATP-binding</keyword>
<evidence type="ECO:0000256" key="7">
    <source>
        <dbReference type="ARBA" id="ARBA00022777"/>
    </source>
</evidence>
<organism evidence="14 15">
    <name type="scientific">Keratinibaculum paraultunense</name>
    <dbReference type="NCBI Taxonomy" id="1278232"/>
    <lineage>
        <taxon>Bacteria</taxon>
        <taxon>Bacillati</taxon>
        <taxon>Bacillota</taxon>
        <taxon>Tissierellia</taxon>
        <taxon>Tissierellales</taxon>
        <taxon>Tepidimicrobiaceae</taxon>
        <taxon>Keratinibaculum</taxon>
    </lineage>
</organism>
<proteinExistence type="inferred from homology"/>
<dbReference type="Proteomes" id="UP000294567">
    <property type="component" value="Unassembled WGS sequence"/>
</dbReference>
<dbReference type="GO" id="GO:0046872">
    <property type="term" value="F:metal ion binding"/>
    <property type="evidence" value="ECO:0007669"/>
    <property type="project" value="UniProtKB-KW"/>
</dbReference>
<gene>
    <name evidence="14" type="ORF">EDD65_11165</name>
</gene>
<evidence type="ECO:0000256" key="11">
    <source>
        <dbReference type="ARBA" id="ARBA00023209"/>
    </source>
</evidence>
<dbReference type="SUPFAM" id="SSF111331">
    <property type="entry name" value="NAD kinase/diacylglycerol kinase-like"/>
    <property type="match status" value="1"/>
</dbReference>
<comment type="caution">
    <text evidence="14">The sequence shown here is derived from an EMBL/GenBank/DDBJ whole genome shotgun (WGS) entry which is preliminary data.</text>
</comment>
<comment type="similarity">
    <text evidence="2">Belongs to the diacylglycerol/lipid kinase family.</text>
</comment>
<evidence type="ECO:0000256" key="8">
    <source>
        <dbReference type="ARBA" id="ARBA00022840"/>
    </source>
</evidence>
<comment type="cofactor">
    <cofactor evidence="1">
        <name>Mg(2+)</name>
        <dbReference type="ChEBI" id="CHEBI:18420"/>
    </cofactor>
</comment>
<dbReference type="GO" id="GO:0004143">
    <property type="term" value="F:ATP-dependent diacylglycerol kinase activity"/>
    <property type="evidence" value="ECO:0007669"/>
    <property type="project" value="TreeGrafter"/>
</dbReference>
<evidence type="ECO:0000256" key="1">
    <source>
        <dbReference type="ARBA" id="ARBA00001946"/>
    </source>
</evidence>
<dbReference type="InterPro" id="IPR001206">
    <property type="entry name" value="Diacylglycerol_kinase_cat_dom"/>
</dbReference>
<dbReference type="GO" id="GO:0005524">
    <property type="term" value="F:ATP binding"/>
    <property type="evidence" value="ECO:0007669"/>
    <property type="project" value="UniProtKB-KW"/>
</dbReference>
<sequence length="321" mass="36112">MVLLRIAQIYAKKYSIINDYERLVKMKKAKIICNPSSGRQLIQRRIDHLIISLVNEGYTVSKYNTQKKNDAMLETIKSCNEDWDFIVVCGGDGTVNEVAKGIAKSDRKIPVAILSAGTVNDFANHMKLPKNIDDFFEMIKKENIKTVDLGKVNDEYFVNVAASGLLTNVGYQVQPEAKAILGRMAYYIEGVKEIPKQKFKPFRVYFEAEEYTKEEDILLFLISNSASIGGFKRLAPDASVSDGYLDVVIIKKSEVGDLAQIFINIFKGEHVNHPNVSYFKTKKLKVNTEEEGITIDIDGEYGGVLPAVFEVVSNQFKIFVP</sequence>
<dbReference type="Pfam" id="PF00781">
    <property type="entry name" value="DAGK_cat"/>
    <property type="match status" value="1"/>
</dbReference>
<evidence type="ECO:0000256" key="3">
    <source>
        <dbReference type="ARBA" id="ARBA00022516"/>
    </source>
</evidence>
<dbReference type="InterPro" id="IPR045540">
    <property type="entry name" value="YegS/DAGK_C"/>
</dbReference>
<evidence type="ECO:0000313" key="14">
    <source>
        <dbReference type="EMBL" id="TCS87502.1"/>
    </source>
</evidence>
<dbReference type="GO" id="GO:0008654">
    <property type="term" value="P:phospholipid biosynthetic process"/>
    <property type="evidence" value="ECO:0007669"/>
    <property type="project" value="UniProtKB-KW"/>
</dbReference>
<dbReference type="AlphaFoldDB" id="A0A4R3KRD7"/>
<dbReference type="InterPro" id="IPR005218">
    <property type="entry name" value="Diacylglycerol/lipid_kinase"/>
</dbReference>
<evidence type="ECO:0000256" key="4">
    <source>
        <dbReference type="ARBA" id="ARBA00022679"/>
    </source>
</evidence>
<dbReference type="InterPro" id="IPR017438">
    <property type="entry name" value="ATP-NAD_kinase_N"/>
</dbReference>
<evidence type="ECO:0000259" key="13">
    <source>
        <dbReference type="PROSITE" id="PS50146"/>
    </source>
</evidence>
<dbReference type="InterPro" id="IPR016064">
    <property type="entry name" value="NAD/diacylglycerol_kinase_sf"/>
</dbReference>
<feature type="domain" description="DAGKc" evidence="13">
    <location>
        <begin position="24"/>
        <end position="156"/>
    </location>
</feature>
<dbReference type="PANTHER" id="PTHR12358">
    <property type="entry name" value="SPHINGOSINE KINASE"/>
    <property type="match status" value="1"/>
</dbReference>
<keyword evidence="11" id="KW-0594">Phospholipid biosynthesis</keyword>
<protein>
    <submittedName>
        <fullName evidence="14">Diacylglycerol kinase (ATP)</fullName>
    </submittedName>
</protein>
<dbReference type="Gene3D" id="3.40.50.10330">
    <property type="entry name" value="Probable inorganic polyphosphate/atp-NAD kinase, domain 1"/>
    <property type="match status" value="1"/>
</dbReference>
<reference evidence="14 15" key="1">
    <citation type="submission" date="2019-03" db="EMBL/GenBank/DDBJ databases">
        <title>Genomic Encyclopedia of Type Strains, Phase IV (KMG-IV): sequencing the most valuable type-strain genomes for metagenomic binning, comparative biology and taxonomic classification.</title>
        <authorList>
            <person name="Goeker M."/>
        </authorList>
    </citation>
    <scope>NUCLEOTIDE SEQUENCE [LARGE SCALE GENOMIC DNA]</scope>
    <source>
        <strain evidence="14 15">DSM 26752</strain>
    </source>
</reference>
<keyword evidence="3" id="KW-0444">Lipid biosynthesis</keyword>
<accession>A0A4R3KRD7</accession>
<dbReference type="GO" id="GO:0005886">
    <property type="term" value="C:plasma membrane"/>
    <property type="evidence" value="ECO:0007669"/>
    <property type="project" value="TreeGrafter"/>
</dbReference>
<dbReference type="PROSITE" id="PS50146">
    <property type="entry name" value="DAGK"/>
    <property type="match status" value="1"/>
</dbReference>
<name>A0A4R3KRD7_9FIRM</name>
<dbReference type="Pfam" id="PF19279">
    <property type="entry name" value="YegS_C"/>
    <property type="match status" value="1"/>
</dbReference>
<dbReference type="Gene3D" id="2.60.200.40">
    <property type="match status" value="1"/>
</dbReference>
<dbReference type="SMART" id="SM00046">
    <property type="entry name" value="DAGKc"/>
    <property type="match status" value="1"/>
</dbReference>